<protein>
    <submittedName>
        <fullName evidence="1">Uncharacterized protein</fullName>
    </submittedName>
</protein>
<evidence type="ECO:0000313" key="2">
    <source>
        <dbReference type="Proteomes" id="UP000299102"/>
    </source>
</evidence>
<sequence length="118" mass="13259">MGRNVGFCCKTDLWERAGALRVLREIMGLIGAYVTQEASLELWPLVDNLSRRLAATAQPAPDQRERLTVQAFRSEIKAFRSFQIVRALTLRSFLRGGLYAADSIHVSALTRVRYCADS</sequence>
<dbReference type="EMBL" id="BGZK01001038">
    <property type="protein sequence ID" value="GBP69351.1"/>
    <property type="molecule type" value="Genomic_DNA"/>
</dbReference>
<evidence type="ECO:0000313" key="1">
    <source>
        <dbReference type="EMBL" id="GBP69351.1"/>
    </source>
</evidence>
<gene>
    <name evidence="1" type="ORF">EVAR_53428_1</name>
</gene>
<accession>A0A4C1XZA3</accession>
<proteinExistence type="predicted"/>
<organism evidence="1 2">
    <name type="scientific">Eumeta variegata</name>
    <name type="common">Bagworm moth</name>
    <name type="synonym">Eumeta japonica</name>
    <dbReference type="NCBI Taxonomy" id="151549"/>
    <lineage>
        <taxon>Eukaryota</taxon>
        <taxon>Metazoa</taxon>
        <taxon>Ecdysozoa</taxon>
        <taxon>Arthropoda</taxon>
        <taxon>Hexapoda</taxon>
        <taxon>Insecta</taxon>
        <taxon>Pterygota</taxon>
        <taxon>Neoptera</taxon>
        <taxon>Endopterygota</taxon>
        <taxon>Lepidoptera</taxon>
        <taxon>Glossata</taxon>
        <taxon>Ditrysia</taxon>
        <taxon>Tineoidea</taxon>
        <taxon>Psychidae</taxon>
        <taxon>Oiketicinae</taxon>
        <taxon>Eumeta</taxon>
    </lineage>
</organism>
<dbReference type="AlphaFoldDB" id="A0A4C1XZA3"/>
<keyword evidence="2" id="KW-1185">Reference proteome</keyword>
<comment type="caution">
    <text evidence="1">The sequence shown here is derived from an EMBL/GenBank/DDBJ whole genome shotgun (WGS) entry which is preliminary data.</text>
</comment>
<reference evidence="1 2" key="1">
    <citation type="journal article" date="2019" name="Commun. Biol.">
        <title>The bagworm genome reveals a unique fibroin gene that provides high tensile strength.</title>
        <authorList>
            <person name="Kono N."/>
            <person name="Nakamura H."/>
            <person name="Ohtoshi R."/>
            <person name="Tomita M."/>
            <person name="Numata K."/>
            <person name="Arakawa K."/>
        </authorList>
    </citation>
    <scope>NUCLEOTIDE SEQUENCE [LARGE SCALE GENOMIC DNA]</scope>
</reference>
<dbReference type="Proteomes" id="UP000299102">
    <property type="component" value="Unassembled WGS sequence"/>
</dbReference>
<name>A0A4C1XZA3_EUMVA</name>